<feature type="chain" id="PRO_5001521635" evidence="1">
    <location>
        <begin position="20"/>
        <end position="97"/>
    </location>
</feature>
<dbReference type="AlphaFoldDB" id="A0A023G3X2"/>
<dbReference type="EMBL" id="GBBM01007845">
    <property type="protein sequence ID" value="JAC27573.1"/>
    <property type="molecule type" value="mRNA"/>
</dbReference>
<feature type="signal peptide" evidence="1">
    <location>
        <begin position="1"/>
        <end position="19"/>
    </location>
</feature>
<proteinExistence type="evidence at transcript level"/>
<organism evidence="2">
    <name type="scientific">Amblyomma triste</name>
    <name type="common">Neotropical tick</name>
    <dbReference type="NCBI Taxonomy" id="251400"/>
    <lineage>
        <taxon>Eukaryota</taxon>
        <taxon>Metazoa</taxon>
        <taxon>Ecdysozoa</taxon>
        <taxon>Arthropoda</taxon>
        <taxon>Chelicerata</taxon>
        <taxon>Arachnida</taxon>
        <taxon>Acari</taxon>
        <taxon>Parasitiformes</taxon>
        <taxon>Ixodida</taxon>
        <taxon>Ixodoidea</taxon>
        <taxon>Ixodidae</taxon>
        <taxon>Amblyomminae</taxon>
        <taxon>Amblyomma</taxon>
    </lineage>
</organism>
<accession>A0A023G3X2</accession>
<keyword evidence="1" id="KW-0732">Signal</keyword>
<reference evidence="2" key="1">
    <citation type="submission" date="2014-03" db="EMBL/GenBank/DDBJ databases">
        <title>The sialotranscriptome of Amblyomma triste, Amblyomma parvum and Amblyomma cajennense ticks, uncovered by 454-based RNA-seq.</title>
        <authorList>
            <person name="Garcia G.R."/>
            <person name="Gardinassi L.G."/>
            <person name="Ribeiro J.M."/>
            <person name="Anatriello E."/>
            <person name="Ferreira B.R."/>
            <person name="Moreira H.N."/>
            <person name="Mafra C."/>
            <person name="Olegario M.M."/>
            <person name="Szabo P.J."/>
            <person name="Miranda-Santos I.K."/>
            <person name="Maruyama S.R."/>
        </authorList>
    </citation>
    <scope>NUCLEOTIDE SEQUENCE</scope>
    <source>
        <strain evidence="2">Mato Grasso do Sul</strain>
        <tissue evidence="2">Salivary glands</tissue>
    </source>
</reference>
<sequence length="97" mass="10723">MKTVCIIVAVCLALKLCRAQPPMKEPGLYPPVVQSHLVQCGLKKCNPERRRTGCPAGCTCRTHPYMHTLHFCAIRGVPVPTGLYTAAYRRLGMTNAR</sequence>
<protein>
    <submittedName>
        <fullName evidence="2">Putative secreted protein</fullName>
    </submittedName>
</protein>
<evidence type="ECO:0000256" key="1">
    <source>
        <dbReference type="SAM" id="SignalP"/>
    </source>
</evidence>
<name>A0A023G3X2_AMBTT</name>
<evidence type="ECO:0000313" key="2">
    <source>
        <dbReference type="EMBL" id="JAC27573.1"/>
    </source>
</evidence>